<feature type="domain" description="Reverse transcriptase" evidence="1">
    <location>
        <begin position="435"/>
        <end position="688"/>
    </location>
</feature>
<evidence type="ECO:0000259" key="1">
    <source>
        <dbReference type="PROSITE" id="PS50878"/>
    </source>
</evidence>
<gene>
    <name evidence="2" type="primary">Acey_s0014.g2271</name>
    <name evidence="2" type="ORF">Y032_0014g2271</name>
</gene>
<protein>
    <recommendedName>
        <fullName evidence="1">Reverse transcriptase domain-containing protein</fullName>
    </recommendedName>
</protein>
<name>A0A016V9T1_9BILA</name>
<dbReference type="CDD" id="cd01650">
    <property type="entry name" value="RT_nLTR_like"/>
    <property type="match status" value="1"/>
</dbReference>
<evidence type="ECO:0000313" key="3">
    <source>
        <dbReference type="Proteomes" id="UP000024635"/>
    </source>
</evidence>
<accession>A0A016V9T1</accession>
<dbReference type="PANTHER" id="PTHR47510:SF3">
    <property type="entry name" value="ENDO_EXONUCLEASE_PHOSPHATASE DOMAIN-CONTAINING PROTEIN"/>
    <property type="match status" value="1"/>
</dbReference>
<dbReference type="Pfam" id="PF14529">
    <property type="entry name" value="Exo_endo_phos_2"/>
    <property type="match status" value="1"/>
</dbReference>
<keyword evidence="3" id="KW-1185">Reference proteome</keyword>
<reference evidence="3" key="1">
    <citation type="journal article" date="2015" name="Nat. Genet.">
        <title>The genome and transcriptome of the zoonotic hookworm Ancylostoma ceylanicum identify infection-specific gene families.</title>
        <authorList>
            <person name="Schwarz E.M."/>
            <person name="Hu Y."/>
            <person name="Antoshechkin I."/>
            <person name="Miller M.M."/>
            <person name="Sternberg P.W."/>
            <person name="Aroian R.V."/>
        </authorList>
    </citation>
    <scope>NUCLEOTIDE SEQUENCE</scope>
    <source>
        <strain evidence="3">HY135</strain>
    </source>
</reference>
<dbReference type="SUPFAM" id="SSF56219">
    <property type="entry name" value="DNase I-like"/>
    <property type="match status" value="1"/>
</dbReference>
<dbReference type="InterPro" id="IPR043502">
    <property type="entry name" value="DNA/RNA_pol_sf"/>
</dbReference>
<dbReference type="InterPro" id="IPR000477">
    <property type="entry name" value="RT_dom"/>
</dbReference>
<dbReference type="Pfam" id="PF00078">
    <property type="entry name" value="RVT_1"/>
    <property type="match status" value="1"/>
</dbReference>
<dbReference type="GO" id="GO:0003824">
    <property type="term" value="F:catalytic activity"/>
    <property type="evidence" value="ECO:0007669"/>
    <property type="project" value="InterPro"/>
</dbReference>
<evidence type="ECO:0000313" key="2">
    <source>
        <dbReference type="EMBL" id="EYC24016.1"/>
    </source>
</evidence>
<sequence>MALQETWMDNTVTDEMILCNLPYHILRLDRRGRGGGVALLLRDHFHYKRLHTHFNRGGISCLSADITSANQRFRIINLYRPPNAKQSDCADLMDHLDVILSGCHFDVILLGDFNLDINWSGANINPHDARSSKYVSLFENHNLKQFVNTPTCGSRTLDLVLSNNEQLISEVHVRNPLANSDHFIVAFSIHASNISNKLVIPYPDFANTNFSLMKEELSTINWEALFDGYLDIDDLYSRFCNVLHQILDKCVPLKTSHELSSNYPIHIKKLFEYRNFLFYRLHRRGVEEKYSRICNKLSHLIDRYTRNQEKRKLEKMKDKELYNFVNRRIRDKPPQIPDFPDQFGRRATSNLEKSEILADYFSSVLIRDDGIVPDYSNVPKGFPPLNDFIIMPHTVVKQLRKLKVSYSITFDGIPQTIFLRCRQELCVPLAHIFNCCLRLGSVPTLWKKSIVTPINKHSSPTSPQDFRPISITSTAAKIMERCVKEKIDDFLDSHGIIPMNQFGFSKNSSTTDILLQSTHDWTMQLSKQKCIDIIYFDISKAFDTVSHQKLLRKLEYLGISGNILKWLESFLVERTFSVKIHDSYSNERNVTSGVPQGSVLGPLLFNIYLSDLPATLDYDTDVKLLMFADDIKMYACYDEGEAEAVTKKLQGNITKLMSYMRSWQLTISLEKTKVMYVGSKNPKKTYFLQPDSKIDECICIKDLGITYDNKLSYAKHIEKVVANARTVMFRLLRIFKNNFPSLLCRLFKLYVRPVLEHNSVIWNPHKGKEIALIESVQRTFTRIVCLRSFACQNSPTLPSYMDRLRRLNLNSLVIRRGAMDLHYLWKIWNRSTRLRFSTFFVLRPCRGRTANFNFYVPAVRKERHFQSYFVRISRMARLFPLNFFRIKCSVKKILADKKLKDLLQKNINGYELISTK</sequence>
<organism evidence="2 3">
    <name type="scientific">Ancylostoma ceylanicum</name>
    <dbReference type="NCBI Taxonomy" id="53326"/>
    <lineage>
        <taxon>Eukaryota</taxon>
        <taxon>Metazoa</taxon>
        <taxon>Ecdysozoa</taxon>
        <taxon>Nematoda</taxon>
        <taxon>Chromadorea</taxon>
        <taxon>Rhabditida</taxon>
        <taxon>Rhabditina</taxon>
        <taxon>Rhabditomorpha</taxon>
        <taxon>Strongyloidea</taxon>
        <taxon>Ancylostomatidae</taxon>
        <taxon>Ancylostomatinae</taxon>
        <taxon>Ancylostoma</taxon>
    </lineage>
</organism>
<dbReference type="SUPFAM" id="SSF56672">
    <property type="entry name" value="DNA/RNA polymerases"/>
    <property type="match status" value="1"/>
</dbReference>
<comment type="caution">
    <text evidence="2">The sequence shown here is derived from an EMBL/GenBank/DDBJ whole genome shotgun (WGS) entry which is preliminary data.</text>
</comment>
<dbReference type="InterPro" id="IPR005135">
    <property type="entry name" value="Endo/exonuclease/phosphatase"/>
</dbReference>
<dbReference type="PROSITE" id="PS50878">
    <property type="entry name" value="RT_POL"/>
    <property type="match status" value="1"/>
</dbReference>
<dbReference type="Proteomes" id="UP000024635">
    <property type="component" value="Unassembled WGS sequence"/>
</dbReference>
<dbReference type="Gene3D" id="3.60.10.10">
    <property type="entry name" value="Endonuclease/exonuclease/phosphatase"/>
    <property type="match status" value="1"/>
</dbReference>
<dbReference type="AlphaFoldDB" id="A0A016V9T1"/>
<dbReference type="OrthoDB" id="411871at2759"/>
<dbReference type="PANTHER" id="PTHR47510">
    <property type="entry name" value="REVERSE TRANSCRIPTASE DOMAIN-CONTAINING PROTEIN"/>
    <property type="match status" value="1"/>
</dbReference>
<dbReference type="PRINTS" id="PR01345">
    <property type="entry name" value="CERVTRCPTASE"/>
</dbReference>
<dbReference type="STRING" id="53326.A0A016V9T1"/>
<dbReference type="EMBL" id="JARK01001350">
    <property type="protein sequence ID" value="EYC24016.1"/>
    <property type="molecule type" value="Genomic_DNA"/>
</dbReference>
<proteinExistence type="predicted"/>
<dbReference type="InterPro" id="IPR036691">
    <property type="entry name" value="Endo/exonu/phosph_ase_sf"/>
</dbReference>